<evidence type="ECO:0000313" key="10">
    <source>
        <dbReference type="Proteomes" id="UP000195766"/>
    </source>
</evidence>
<dbReference type="GO" id="GO:0006508">
    <property type="term" value="P:proteolysis"/>
    <property type="evidence" value="ECO:0007669"/>
    <property type="project" value="UniProtKB-KW"/>
</dbReference>
<evidence type="ECO:0000256" key="3">
    <source>
        <dbReference type="ARBA" id="ARBA00022670"/>
    </source>
</evidence>
<dbReference type="EC" id="3.4.21.26" evidence="2"/>
<dbReference type="InterPro" id="IPR002470">
    <property type="entry name" value="Peptidase_S9A"/>
</dbReference>
<feature type="signal peptide" evidence="6">
    <location>
        <begin position="1"/>
        <end position="30"/>
    </location>
</feature>
<dbReference type="SUPFAM" id="SSF50993">
    <property type="entry name" value="Peptidase/esterase 'gauge' domain"/>
    <property type="match status" value="1"/>
</dbReference>
<evidence type="ECO:0000256" key="5">
    <source>
        <dbReference type="ARBA" id="ARBA00022825"/>
    </source>
</evidence>
<name>A0A1R4FZH0_BREDI</name>
<evidence type="ECO:0000256" key="2">
    <source>
        <dbReference type="ARBA" id="ARBA00011897"/>
    </source>
</evidence>
<dbReference type="InterPro" id="IPR001375">
    <property type="entry name" value="Peptidase_S9_cat"/>
</dbReference>
<evidence type="ECO:0000256" key="1">
    <source>
        <dbReference type="ARBA" id="ARBA00001070"/>
    </source>
</evidence>
<evidence type="ECO:0000259" key="8">
    <source>
        <dbReference type="Pfam" id="PF02897"/>
    </source>
</evidence>
<sequence length="723" mass="78592">MSDISMLNRRRALFLGVATGAGLLCPAVAAARPEPAWGLYPPTPMEPVIDLYGEVAVEDPYRWLEADIRTSERVQAWTTAQNAVSDAYLEGLDGREQIRARLDALFDIETIGPIATAGEAQFFMRRARGEEQSSLWVRHGETGEARRLLDPAQWSAAGTAALAGYAVSPDGRYVAYARQDAGSDWRVWRVLDRNSGQTLADAIHWNKYSNAFWAADGSGFYYARFPQPDAMFLSGNSGQQLYFHRLGEPQDADVLIYEDKANPDYMFIGQLSADGRYLLINTGYAGGGLTLLYKDLSQAGSDFMPIDLGPAEPLAGNYFIGSRGATLYVLTSVGAANWRLVSVDAEHPGENKEVVPERGFPLRGALLAGDALILKYLTDGSDTLVSRSLRNGRERAISLPGFGVVQGLSRAAQPGQIYYQYSGFAQPLTTYRYDVARRRSVVVDKPQGPIDPSAYQVERVVVTARDGNRVPLFIASRKGLARRGDAPTILYGYGGFGASYPPDFRPEQVTWMDMGGVFAIAALPGDGVYGEVSHRAGMLANKPAVFDAFNDCAVHLIASGYTRPERLAAFGYSNGGLLVGGAVARRPDLYAAAMPTVGVLDMLRFTQFTNGRLWVREYGDPQDAALFPILHGYSPYHAAVRGRRYPALLIGTGDTDDRVAPMHSFKYAARLQALADPARPVLLTVDKDSGHGAGNSRSKTAKSAADRLVFAARHLGLTVDALE</sequence>
<comment type="catalytic activity">
    <reaction evidence="1">
        <text>Hydrolysis of Pro-|-Xaa &gt;&gt; Ala-|-Xaa in oligopeptides.</text>
        <dbReference type="EC" id="3.4.21.26"/>
    </reaction>
</comment>
<evidence type="ECO:0000313" key="9">
    <source>
        <dbReference type="EMBL" id="SJM61233.1"/>
    </source>
</evidence>
<dbReference type="Pfam" id="PF00326">
    <property type="entry name" value="Peptidase_S9"/>
    <property type="match status" value="1"/>
</dbReference>
<dbReference type="GO" id="GO:0005829">
    <property type="term" value="C:cytosol"/>
    <property type="evidence" value="ECO:0007669"/>
    <property type="project" value="TreeGrafter"/>
</dbReference>
<keyword evidence="5" id="KW-0720">Serine protease</keyword>
<dbReference type="InterPro" id="IPR029058">
    <property type="entry name" value="AB_hydrolase_fold"/>
</dbReference>
<keyword evidence="6" id="KW-0732">Signal</keyword>
<evidence type="ECO:0000259" key="7">
    <source>
        <dbReference type="Pfam" id="PF00326"/>
    </source>
</evidence>
<evidence type="ECO:0000256" key="6">
    <source>
        <dbReference type="SAM" id="SignalP"/>
    </source>
</evidence>
<organism evidence="9 10">
    <name type="scientific">Brevundimonas diminuta 3F5N</name>
    <dbReference type="NCBI Taxonomy" id="1255603"/>
    <lineage>
        <taxon>Bacteria</taxon>
        <taxon>Pseudomonadati</taxon>
        <taxon>Pseudomonadota</taxon>
        <taxon>Alphaproteobacteria</taxon>
        <taxon>Caulobacterales</taxon>
        <taxon>Caulobacteraceae</taxon>
        <taxon>Brevundimonas</taxon>
    </lineage>
</organism>
<dbReference type="GO" id="GO:0070012">
    <property type="term" value="F:oligopeptidase activity"/>
    <property type="evidence" value="ECO:0007669"/>
    <property type="project" value="TreeGrafter"/>
</dbReference>
<dbReference type="OrthoDB" id="9801421at2"/>
<dbReference type="InterPro" id="IPR006311">
    <property type="entry name" value="TAT_signal"/>
</dbReference>
<dbReference type="Gene3D" id="2.130.10.120">
    <property type="entry name" value="Prolyl oligopeptidase, N-terminal domain"/>
    <property type="match status" value="1"/>
</dbReference>
<feature type="domain" description="Peptidase S9 prolyl oligopeptidase catalytic" evidence="7">
    <location>
        <begin position="503"/>
        <end position="716"/>
    </location>
</feature>
<feature type="chain" id="PRO_5012503769" description="prolyl oligopeptidase" evidence="6">
    <location>
        <begin position="31"/>
        <end position="723"/>
    </location>
</feature>
<dbReference type="PANTHER" id="PTHR42881:SF2">
    <property type="entry name" value="PROLYL ENDOPEPTIDASE"/>
    <property type="match status" value="1"/>
</dbReference>
<dbReference type="Pfam" id="PF02897">
    <property type="entry name" value="Peptidase_S9_N"/>
    <property type="match status" value="1"/>
</dbReference>
<keyword evidence="3" id="KW-0645">Protease</keyword>
<dbReference type="EMBL" id="FUIE01000044">
    <property type="protein sequence ID" value="SJM61233.1"/>
    <property type="molecule type" value="Genomic_DNA"/>
</dbReference>
<dbReference type="PRINTS" id="PR00862">
    <property type="entry name" value="PROLIGOPTASE"/>
</dbReference>
<dbReference type="GO" id="GO:0004252">
    <property type="term" value="F:serine-type endopeptidase activity"/>
    <property type="evidence" value="ECO:0007669"/>
    <property type="project" value="UniProtKB-EC"/>
</dbReference>
<proteinExistence type="predicted"/>
<evidence type="ECO:0000256" key="4">
    <source>
        <dbReference type="ARBA" id="ARBA00022801"/>
    </source>
</evidence>
<dbReference type="Gene3D" id="3.40.50.1820">
    <property type="entry name" value="alpha/beta hydrolase"/>
    <property type="match status" value="1"/>
</dbReference>
<feature type="domain" description="Peptidase S9A N-terminal" evidence="8">
    <location>
        <begin position="47"/>
        <end position="443"/>
    </location>
</feature>
<dbReference type="SUPFAM" id="SSF53474">
    <property type="entry name" value="alpha/beta-Hydrolases"/>
    <property type="match status" value="1"/>
</dbReference>
<keyword evidence="4 9" id="KW-0378">Hydrolase</keyword>
<dbReference type="AlphaFoldDB" id="A0A1R4FZH0"/>
<dbReference type="InterPro" id="IPR023302">
    <property type="entry name" value="Pept_S9A_N"/>
</dbReference>
<dbReference type="InterPro" id="IPR051167">
    <property type="entry name" value="Prolyl_oligopep/macrocyclase"/>
</dbReference>
<dbReference type="Proteomes" id="UP000195766">
    <property type="component" value="Unassembled WGS sequence"/>
</dbReference>
<dbReference type="PANTHER" id="PTHR42881">
    <property type="entry name" value="PROLYL ENDOPEPTIDASE"/>
    <property type="match status" value="1"/>
</dbReference>
<accession>A0A1R4FZH0</accession>
<reference evidence="9 10" key="1">
    <citation type="submission" date="2017-02" db="EMBL/GenBank/DDBJ databases">
        <authorList>
            <person name="Peterson S.W."/>
        </authorList>
    </citation>
    <scope>NUCLEOTIDE SEQUENCE [LARGE SCALE GENOMIC DNA]</scope>
    <source>
        <strain evidence="9 10">3F5N</strain>
    </source>
</reference>
<dbReference type="RefSeq" id="WP_087140486.1">
    <property type="nucleotide sequence ID" value="NZ_FUIE01000044.1"/>
</dbReference>
<dbReference type="PROSITE" id="PS51318">
    <property type="entry name" value="TAT"/>
    <property type="match status" value="1"/>
</dbReference>
<protein>
    <recommendedName>
        <fullName evidence="2">prolyl oligopeptidase</fullName>
        <ecNumber evidence="2">3.4.21.26</ecNumber>
    </recommendedName>
</protein>
<gene>
    <name evidence="9" type="ORF">FM111_08145</name>
</gene>